<feature type="domain" description="Integrase catalytic" evidence="8">
    <location>
        <begin position="714"/>
        <end position="799"/>
    </location>
</feature>
<dbReference type="Pfam" id="PF08284">
    <property type="entry name" value="RVP_2"/>
    <property type="match status" value="1"/>
</dbReference>
<evidence type="ECO:0000256" key="1">
    <source>
        <dbReference type="ARBA" id="ARBA00022679"/>
    </source>
</evidence>
<dbReference type="PANTHER" id="PTHR37984">
    <property type="entry name" value="PROTEIN CBG26694"/>
    <property type="match status" value="1"/>
</dbReference>
<dbReference type="InterPro" id="IPR041373">
    <property type="entry name" value="RT_RNaseH"/>
</dbReference>
<feature type="region of interest" description="Disordered" evidence="7">
    <location>
        <begin position="113"/>
        <end position="153"/>
    </location>
</feature>
<dbReference type="Proteomes" id="UP001151760">
    <property type="component" value="Unassembled WGS sequence"/>
</dbReference>
<reference evidence="9" key="2">
    <citation type="submission" date="2022-01" db="EMBL/GenBank/DDBJ databases">
        <authorList>
            <person name="Yamashiro T."/>
            <person name="Shiraishi A."/>
            <person name="Satake H."/>
            <person name="Nakayama K."/>
        </authorList>
    </citation>
    <scope>NUCLEOTIDE SEQUENCE</scope>
</reference>
<comment type="caution">
    <text evidence="9">The sequence shown here is derived from an EMBL/GenBank/DDBJ whole genome shotgun (WGS) entry which is preliminary data.</text>
</comment>
<keyword evidence="3" id="KW-0540">Nuclease</keyword>
<dbReference type="Gene3D" id="3.10.10.10">
    <property type="entry name" value="HIV Type 1 Reverse Transcriptase, subunit A, domain 1"/>
    <property type="match status" value="1"/>
</dbReference>
<evidence type="ECO:0000313" key="9">
    <source>
        <dbReference type="EMBL" id="GJT53601.1"/>
    </source>
</evidence>
<dbReference type="GO" id="GO:0003964">
    <property type="term" value="F:RNA-directed DNA polymerase activity"/>
    <property type="evidence" value="ECO:0007669"/>
    <property type="project" value="UniProtKB-KW"/>
</dbReference>
<dbReference type="InterPro" id="IPR012337">
    <property type="entry name" value="RNaseH-like_sf"/>
</dbReference>
<dbReference type="PROSITE" id="PS50994">
    <property type="entry name" value="INTEGRASE"/>
    <property type="match status" value="1"/>
</dbReference>
<organism evidence="9 10">
    <name type="scientific">Tanacetum coccineum</name>
    <dbReference type="NCBI Taxonomy" id="301880"/>
    <lineage>
        <taxon>Eukaryota</taxon>
        <taxon>Viridiplantae</taxon>
        <taxon>Streptophyta</taxon>
        <taxon>Embryophyta</taxon>
        <taxon>Tracheophyta</taxon>
        <taxon>Spermatophyta</taxon>
        <taxon>Magnoliopsida</taxon>
        <taxon>eudicotyledons</taxon>
        <taxon>Gunneridae</taxon>
        <taxon>Pentapetalae</taxon>
        <taxon>asterids</taxon>
        <taxon>campanulids</taxon>
        <taxon>Asterales</taxon>
        <taxon>Asteraceae</taxon>
        <taxon>Asteroideae</taxon>
        <taxon>Anthemideae</taxon>
        <taxon>Anthemidinae</taxon>
        <taxon>Tanacetum</taxon>
    </lineage>
</organism>
<keyword evidence="6 9" id="KW-0695">RNA-directed DNA polymerase</keyword>
<dbReference type="CDD" id="cd01647">
    <property type="entry name" value="RT_LTR"/>
    <property type="match status" value="1"/>
</dbReference>
<keyword evidence="4" id="KW-0255">Endonuclease</keyword>
<keyword evidence="1" id="KW-0808">Transferase</keyword>
<evidence type="ECO:0000256" key="3">
    <source>
        <dbReference type="ARBA" id="ARBA00022722"/>
    </source>
</evidence>
<name>A0ABQ5ERH8_9ASTR</name>
<dbReference type="InterPro" id="IPR050951">
    <property type="entry name" value="Retrovirus_Pol_polyprotein"/>
</dbReference>
<dbReference type="SUPFAM" id="SSF56672">
    <property type="entry name" value="DNA/RNA polymerases"/>
    <property type="match status" value="1"/>
</dbReference>
<dbReference type="Pfam" id="PF17917">
    <property type="entry name" value="RT_RNaseH"/>
    <property type="match status" value="1"/>
</dbReference>
<dbReference type="InterPro" id="IPR036397">
    <property type="entry name" value="RNaseH_sf"/>
</dbReference>
<proteinExistence type="predicted"/>
<evidence type="ECO:0000313" key="10">
    <source>
        <dbReference type="Proteomes" id="UP001151760"/>
    </source>
</evidence>
<keyword evidence="10" id="KW-1185">Reference proteome</keyword>
<protein>
    <submittedName>
        <fullName evidence="9">Reverse transcriptase domain-containing protein</fullName>
    </submittedName>
</protein>
<evidence type="ECO:0000256" key="7">
    <source>
        <dbReference type="SAM" id="MobiDB-lite"/>
    </source>
</evidence>
<dbReference type="InterPro" id="IPR043128">
    <property type="entry name" value="Rev_trsase/Diguanyl_cyclase"/>
</dbReference>
<evidence type="ECO:0000259" key="8">
    <source>
        <dbReference type="PROSITE" id="PS50994"/>
    </source>
</evidence>
<dbReference type="PANTHER" id="PTHR37984:SF5">
    <property type="entry name" value="PROTEIN NYNRIN-LIKE"/>
    <property type="match status" value="1"/>
</dbReference>
<keyword evidence="2" id="KW-0548">Nucleotidyltransferase</keyword>
<dbReference type="InterPro" id="IPR043502">
    <property type="entry name" value="DNA/RNA_pol_sf"/>
</dbReference>
<keyword evidence="5" id="KW-0378">Hydrolase</keyword>
<dbReference type="SUPFAM" id="SSF53098">
    <property type="entry name" value="Ribonuclease H-like"/>
    <property type="match status" value="1"/>
</dbReference>
<feature type="compositionally biased region" description="Basic and acidic residues" evidence="7">
    <location>
        <begin position="113"/>
        <end position="122"/>
    </location>
</feature>
<accession>A0ABQ5ERH8</accession>
<dbReference type="InterPro" id="IPR001584">
    <property type="entry name" value="Integrase_cat-core"/>
</dbReference>
<evidence type="ECO:0000256" key="4">
    <source>
        <dbReference type="ARBA" id="ARBA00022759"/>
    </source>
</evidence>
<feature type="compositionally biased region" description="Low complexity" evidence="7">
    <location>
        <begin position="123"/>
        <end position="140"/>
    </location>
</feature>
<gene>
    <name evidence="9" type="ORF">Tco_0988655</name>
</gene>
<dbReference type="Gene3D" id="3.30.420.10">
    <property type="entry name" value="Ribonuclease H-like superfamily/Ribonuclease H"/>
    <property type="match status" value="1"/>
</dbReference>
<dbReference type="EMBL" id="BQNB010016601">
    <property type="protein sequence ID" value="GJT53601.1"/>
    <property type="molecule type" value="Genomic_DNA"/>
</dbReference>
<reference evidence="9" key="1">
    <citation type="journal article" date="2022" name="Int. J. Mol. Sci.">
        <title>Draft Genome of Tanacetum Coccineum: Genomic Comparison of Closely Related Tanacetum-Family Plants.</title>
        <authorList>
            <person name="Yamashiro T."/>
            <person name="Shiraishi A."/>
            <person name="Nakayama K."/>
            <person name="Satake H."/>
        </authorList>
    </citation>
    <scope>NUCLEOTIDE SEQUENCE</scope>
</reference>
<dbReference type="Gene3D" id="3.30.70.270">
    <property type="match status" value="3"/>
</dbReference>
<evidence type="ECO:0000256" key="6">
    <source>
        <dbReference type="ARBA" id="ARBA00022918"/>
    </source>
</evidence>
<evidence type="ECO:0000256" key="5">
    <source>
        <dbReference type="ARBA" id="ARBA00022801"/>
    </source>
</evidence>
<feature type="region of interest" description="Disordered" evidence="7">
    <location>
        <begin position="1"/>
        <end position="25"/>
    </location>
</feature>
<sequence length="817" mass="93366">MILSPQAEDAEAVTTDESAPRPPTPYHLTLPRCFATLPSSSPPPENVESLKDNIRETMTTVDQGMSVEEIERVIAERVANAIEAIAIYETKTNMALKFQKRVDKKISTLAERQTENKRKFENTSRNSQNQQQQQTKRQNTGRAYTAGSGDKKPYGGSRPLCLKCNYHHDGPCAPNFDAIIGMDWLAKYQAVILCAEKIVHIPWRNKTLIIHGDGSTQGNVTRLNIISCTKTLKYMEKGFPIFLAHITAKEVENKSKEKRLEDVQIVQDFPEVFPEDLPGLPPTRQVEFQIDLVPGAAPIARAPYRLAPSEMKELSEQLKELSDKGFIRPSSSPWGAPVLFVKKKDGSFRMCIDYRELNKLTVKNRYPLPRIDDLFDQLQGSSVYSKIDLRTRKSNERNLKKYWGVLKKEELYAKFSKCEFWIPKVQFLGHVIDSKGIHVDPAKIESIKDWTSPKSPTEIRQFLGLAGYYRRFIEGFSKIAKPMTKLTQKKVKFEWGDKQEAAFQLLKQKLCSAPILALPEGRERFQRIRARFEERVWALFDAEGKNSVRSQILETLILYGTKCTVYTDHKSLQHILDQKELNMRQRRWLELLSDYDCDIRYHPGKQMSLLCLSRKQNIKSEDVGGMLIENAKFLEAIREQKLEPRTDGTLCLNGKVVPVKAEHQRPSGLLVQPKIPEWKWDNITMDFVTKLPKTSQGGGHEAWDTRLNHLRSVPIFGSNFWRSLQNALGTNLDMSTAYHPQTDGQSERTIQTLEDMLRACAIDFGKGWVNHLPLVEFSYNNSYHASIKAAPFEALYGRKCRSPVCWTEVGSQILGQN</sequence>
<evidence type="ECO:0000256" key="2">
    <source>
        <dbReference type="ARBA" id="ARBA00022695"/>
    </source>
</evidence>